<gene>
    <name evidence="1" type="ORF">CORC01_13085</name>
</gene>
<reference evidence="1 2" key="1">
    <citation type="submission" date="2016-09" db="EMBL/GenBank/DDBJ databases">
        <authorList>
            <person name="Capua I."/>
            <person name="De Benedictis P."/>
            <person name="Joannis T."/>
            <person name="Lombin L.H."/>
            <person name="Cattoli G."/>
        </authorList>
    </citation>
    <scope>NUCLEOTIDE SEQUENCE [LARGE SCALE GENOMIC DNA]</scope>
    <source>
        <strain evidence="1 2">IMI 309357</strain>
    </source>
</reference>
<dbReference type="Proteomes" id="UP000176998">
    <property type="component" value="Unassembled WGS sequence"/>
</dbReference>
<dbReference type="STRING" id="1209926.A0A1G4AR10"/>
<accession>A0A1G4AR10</accession>
<proteinExistence type="predicted"/>
<evidence type="ECO:0000313" key="2">
    <source>
        <dbReference type="Proteomes" id="UP000176998"/>
    </source>
</evidence>
<protein>
    <submittedName>
        <fullName evidence="1">Uncharacterized protein</fullName>
    </submittedName>
</protein>
<dbReference type="AlphaFoldDB" id="A0A1G4AR10"/>
<evidence type="ECO:0000313" key="1">
    <source>
        <dbReference type="EMBL" id="OHE91608.1"/>
    </source>
</evidence>
<dbReference type="EMBL" id="MJBS01000177">
    <property type="protein sequence ID" value="OHE91608.1"/>
    <property type="molecule type" value="Genomic_DNA"/>
</dbReference>
<keyword evidence="2" id="KW-1185">Reference proteome</keyword>
<name>A0A1G4AR10_9PEZI</name>
<dbReference type="RefSeq" id="XP_022468780.1">
    <property type="nucleotide sequence ID" value="XM_022624703.1"/>
</dbReference>
<sequence>MPGALSLAASVIAVVDVTAKVAGASIKLINLWKEIPNISDALLKEDESPQDFEDFLLDTESEAAKIPLPQQV</sequence>
<comment type="caution">
    <text evidence="1">The sequence shown here is derived from an EMBL/GenBank/DDBJ whole genome shotgun (WGS) entry which is preliminary data.</text>
</comment>
<dbReference type="GeneID" id="34566213"/>
<organism evidence="1 2">
    <name type="scientific">Colletotrichum orchidophilum</name>
    <dbReference type="NCBI Taxonomy" id="1209926"/>
    <lineage>
        <taxon>Eukaryota</taxon>
        <taxon>Fungi</taxon>
        <taxon>Dikarya</taxon>
        <taxon>Ascomycota</taxon>
        <taxon>Pezizomycotina</taxon>
        <taxon>Sordariomycetes</taxon>
        <taxon>Hypocreomycetidae</taxon>
        <taxon>Glomerellales</taxon>
        <taxon>Glomerellaceae</taxon>
        <taxon>Colletotrichum</taxon>
    </lineage>
</organism>